<dbReference type="PANTHER" id="PTHR11203">
    <property type="entry name" value="CLEAVAGE AND POLYADENYLATION SPECIFICITY FACTOR FAMILY MEMBER"/>
    <property type="match status" value="1"/>
</dbReference>
<comment type="caution">
    <text evidence="2">The sequence shown here is derived from an EMBL/GenBank/DDBJ whole genome shotgun (WGS) entry which is preliminary data.</text>
</comment>
<dbReference type="InterPro" id="IPR036866">
    <property type="entry name" value="RibonucZ/Hydroxyglut_hydro"/>
</dbReference>
<dbReference type="EMBL" id="BARU01042275">
    <property type="protein sequence ID" value="GAH83091.1"/>
    <property type="molecule type" value="Genomic_DNA"/>
</dbReference>
<dbReference type="Gene3D" id="3.60.15.10">
    <property type="entry name" value="Ribonuclease Z/Hydroxyacylglutathione hydrolase-like"/>
    <property type="match status" value="1"/>
</dbReference>
<evidence type="ECO:0000313" key="2">
    <source>
        <dbReference type="EMBL" id="GAH83091.1"/>
    </source>
</evidence>
<accession>X1IL08</accession>
<sequence>MKIIIHRGTNEIGGSCVEIKSKKSRILIDIGTPLVKKDGDRFDFREHENTPGPELVKEKVLPDIGGIYAWDTDKKIIDGVLISHPHIDHYGFFRYLHKDICFYLGEATKKIIDLTVIFTPVRGSISNYHPIDGNGKLNSQYYGKQKSYGNGKCTYRRDGKSA</sequence>
<dbReference type="Pfam" id="PF00753">
    <property type="entry name" value="Lactamase_B"/>
    <property type="match status" value="1"/>
</dbReference>
<organism evidence="2">
    <name type="scientific">marine sediment metagenome</name>
    <dbReference type="NCBI Taxonomy" id="412755"/>
    <lineage>
        <taxon>unclassified sequences</taxon>
        <taxon>metagenomes</taxon>
        <taxon>ecological metagenomes</taxon>
    </lineage>
</organism>
<dbReference type="InterPro" id="IPR001279">
    <property type="entry name" value="Metallo-B-lactamas"/>
</dbReference>
<gene>
    <name evidence="2" type="ORF">S03H2_64991</name>
</gene>
<dbReference type="SUPFAM" id="SSF56281">
    <property type="entry name" value="Metallo-hydrolase/oxidoreductase"/>
    <property type="match status" value="1"/>
</dbReference>
<dbReference type="PANTHER" id="PTHR11203:SF37">
    <property type="entry name" value="INTEGRATOR COMPLEX SUBUNIT 11"/>
    <property type="match status" value="1"/>
</dbReference>
<proteinExistence type="predicted"/>
<dbReference type="GO" id="GO:0004521">
    <property type="term" value="F:RNA endonuclease activity"/>
    <property type="evidence" value="ECO:0007669"/>
    <property type="project" value="TreeGrafter"/>
</dbReference>
<reference evidence="2" key="1">
    <citation type="journal article" date="2014" name="Front. Microbiol.">
        <title>High frequency of phylogenetically diverse reductive dehalogenase-homologous genes in deep subseafloor sedimentary metagenomes.</title>
        <authorList>
            <person name="Kawai M."/>
            <person name="Futagami T."/>
            <person name="Toyoda A."/>
            <person name="Takaki Y."/>
            <person name="Nishi S."/>
            <person name="Hori S."/>
            <person name="Arai W."/>
            <person name="Tsubouchi T."/>
            <person name="Morono Y."/>
            <person name="Uchiyama I."/>
            <person name="Ito T."/>
            <person name="Fujiyama A."/>
            <person name="Inagaki F."/>
            <person name="Takami H."/>
        </authorList>
    </citation>
    <scope>NUCLEOTIDE SEQUENCE</scope>
    <source>
        <strain evidence="2">Expedition CK06-06</strain>
    </source>
</reference>
<protein>
    <recommendedName>
        <fullName evidence="1">Metallo-beta-lactamase domain-containing protein</fullName>
    </recommendedName>
</protein>
<name>X1IL08_9ZZZZ</name>
<dbReference type="AlphaFoldDB" id="X1IL08"/>
<dbReference type="InterPro" id="IPR050698">
    <property type="entry name" value="MBL"/>
</dbReference>
<feature type="domain" description="Metallo-beta-lactamase" evidence="1">
    <location>
        <begin position="13"/>
        <end position="97"/>
    </location>
</feature>
<evidence type="ECO:0000259" key="1">
    <source>
        <dbReference type="Pfam" id="PF00753"/>
    </source>
</evidence>